<proteinExistence type="predicted"/>
<dbReference type="OrthoDB" id="2404674at2759"/>
<dbReference type="EMBL" id="JPQZ01000042">
    <property type="protein sequence ID" value="KKO74839.1"/>
    <property type="molecule type" value="Genomic_DNA"/>
</dbReference>
<protein>
    <submittedName>
        <fullName evidence="1">Atpase involved in dna repair</fullName>
    </submittedName>
</protein>
<reference evidence="1 2" key="1">
    <citation type="journal article" date="2015" name="Environ. Microbiol.">
        <title>Genome analyses suggest the presence of polyploidy and recent human-driven expansions in eight global populations of the honeybee pathogen Nosema ceranae.</title>
        <authorList>
            <person name="Pelin A."/>
            <person name="Selman M."/>
            <person name="Aris-Brosou S."/>
            <person name="Farinelli L."/>
            <person name="Corradi N."/>
        </authorList>
    </citation>
    <scope>NUCLEOTIDE SEQUENCE [LARGE SCALE GENOMIC DNA]</scope>
    <source>
        <strain evidence="1 2">PA08 1199</strain>
    </source>
</reference>
<keyword evidence="2" id="KW-1185">Reference proteome</keyword>
<dbReference type="AlphaFoldDB" id="A0A0F9ZAL6"/>
<dbReference type="VEuPathDB" id="MicrosporidiaDB:AAJ76_420003997"/>
<organism evidence="1 2">
    <name type="scientific">Vairimorpha ceranae</name>
    <dbReference type="NCBI Taxonomy" id="40302"/>
    <lineage>
        <taxon>Eukaryota</taxon>
        <taxon>Fungi</taxon>
        <taxon>Fungi incertae sedis</taxon>
        <taxon>Microsporidia</taxon>
        <taxon>Nosematidae</taxon>
        <taxon>Vairimorpha</taxon>
    </lineage>
</organism>
<dbReference type="VEuPathDB" id="MicrosporidiaDB:NCER_102046"/>
<sequence length="449" mass="53183">MEILTSKLQTIELNIINCKIQCLKKEISQTFRKLYSYQIEKSEKNLKKADFRINIKKSLLRLSKYTNYNTNISLHYIHRNIHFLLKILKNKILNDLSNNITFKLIILEKAIYCKKDTMYSNIRNTVIYKEKKDRVKRKIEIIFKELTEKIIVNSEKCINMNFSGLQKYSWQKFNTAKVCVHKILEKEDMPSFIEPSQQSIKEVNGFIPSKYEISTFDSKIREAVCTVNKIIKTSKHPLLFNEKRCSVNSFINILWNERVCLVNKNKSSATCNSGDCVFNINGHKDIKFINNICKVELLTKNKHENFLDAESTKIRQDTQRIAYLHEHICSTLSKLNKKIFKYMYTSLKDLYCDIIKLKILITLKELQYYIKGQTVCNKNQQNKRSDKNESKYHFIIQKGNLESDKRLLEMMKDTLCDIEKYKDPVIIRMGIQFILAKKYVEDIIYLKEK</sequence>
<evidence type="ECO:0000313" key="1">
    <source>
        <dbReference type="EMBL" id="KKO74839.1"/>
    </source>
</evidence>
<dbReference type="Proteomes" id="UP000034350">
    <property type="component" value="Unassembled WGS sequence"/>
</dbReference>
<name>A0A0F9ZAL6_9MICR</name>
<dbReference type="VEuPathDB" id="MicrosporidiaDB:G9O61_00g018680"/>
<gene>
    <name evidence="1" type="ORF">AAJ76_420003997</name>
</gene>
<dbReference type="RefSeq" id="XP_024330581.1">
    <property type="nucleotide sequence ID" value="XM_024475615.1"/>
</dbReference>
<evidence type="ECO:0000313" key="2">
    <source>
        <dbReference type="Proteomes" id="UP000034350"/>
    </source>
</evidence>
<dbReference type="GeneID" id="36320562"/>
<comment type="caution">
    <text evidence="1">The sequence shown here is derived from an EMBL/GenBank/DDBJ whole genome shotgun (WGS) entry which is preliminary data.</text>
</comment>
<accession>A0A0F9ZAL6</accession>